<accession>A0A7I7NQ07</accession>
<evidence type="ECO:0000313" key="1">
    <source>
        <dbReference type="EMBL" id="BBX98722.1"/>
    </source>
</evidence>
<dbReference type="EMBL" id="AP022581">
    <property type="protein sequence ID" value="BBX98722.1"/>
    <property type="molecule type" value="Genomic_DNA"/>
</dbReference>
<keyword evidence="2" id="KW-1185">Reference proteome</keyword>
<dbReference type="Proteomes" id="UP000466396">
    <property type="component" value="Chromosome"/>
</dbReference>
<proteinExistence type="predicted"/>
<sequence>MTAAGVIRIRSERTVNASPDIAPLRRTTRANSVRTGVYLPGASSSTEWFENAWLLTVC</sequence>
<reference evidence="1 2" key="1">
    <citation type="journal article" date="2019" name="Emerg. Microbes Infect.">
        <title>Comprehensive subspecies identification of 175 nontuberculous mycobacteria species based on 7547 genomic profiles.</title>
        <authorList>
            <person name="Matsumoto Y."/>
            <person name="Kinjo T."/>
            <person name="Motooka D."/>
            <person name="Nabeya D."/>
            <person name="Jung N."/>
            <person name="Uechi K."/>
            <person name="Horii T."/>
            <person name="Iida T."/>
            <person name="Fujita J."/>
            <person name="Nakamura S."/>
        </authorList>
    </citation>
    <scope>NUCLEOTIDE SEQUENCE [LARGE SCALE GENOMIC DNA]</scope>
    <source>
        <strain evidence="1 2">JCM 15657</strain>
    </source>
</reference>
<name>A0A7I7NQ07_9MYCO</name>
<protein>
    <submittedName>
        <fullName evidence="1">Uncharacterized protein</fullName>
    </submittedName>
</protein>
<evidence type="ECO:0000313" key="2">
    <source>
        <dbReference type="Proteomes" id="UP000466396"/>
    </source>
</evidence>
<organism evidence="1 2">
    <name type="scientific">Mycobacterium lacus</name>
    <dbReference type="NCBI Taxonomy" id="169765"/>
    <lineage>
        <taxon>Bacteria</taxon>
        <taxon>Bacillati</taxon>
        <taxon>Actinomycetota</taxon>
        <taxon>Actinomycetes</taxon>
        <taxon>Mycobacteriales</taxon>
        <taxon>Mycobacteriaceae</taxon>
        <taxon>Mycobacterium</taxon>
    </lineage>
</organism>
<dbReference type="AlphaFoldDB" id="A0A7I7NQ07"/>
<dbReference type="KEGG" id="mlj:MLAC_40160"/>
<gene>
    <name evidence="1" type="ORF">MLAC_40160</name>
</gene>